<accession>S7VA48</accession>
<protein>
    <submittedName>
        <fullName evidence="1">Uncharacterized protein</fullName>
    </submittedName>
</protein>
<name>S7VA48_9BACT</name>
<gene>
    <name evidence="1" type="ORF">ADICYQ_4591</name>
</gene>
<dbReference type="EMBL" id="ATNM01000147">
    <property type="protein sequence ID" value="EPR66457.1"/>
    <property type="molecule type" value="Genomic_DNA"/>
</dbReference>
<reference evidence="1 2" key="1">
    <citation type="journal article" date="2013" name="Genome Announc.">
        <title>Draft Genome Sequence of Cyclobacterium qasimii Strain M12-11BT, Isolated from Arctic Marine Sediment.</title>
        <authorList>
            <person name="Shivaji S."/>
            <person name="Ara S."/>
            <person name="Singh A."/>
            <person name="Kumar Pinnaka A."/>
        </authorList>
    </citation>
    <scope>NUCLEOTIDE SEQUENCE [LARGE SCALE GENOMIC DNA]</scope>
    <source>
        <strain evidence="1 2">M12-11B</strain>
    </source>
</reference>
<comment type="caution">
    <text evidence="1">The sequence shown here is derived from an EMBL/GenBank/DDBJ whole genome shotgun (WGS) entry which is preliminary data.</text>
</comment>
<organism evidence="1 2">
    <name type="scientific">Cyclobacterium qasimii M12-11B</name>
    <dbReference type="NCBI Taxonomy" id="641524"/>
    <lineage>
        <taxon>Bacteria</taxon>
        <taxon>Pseudomonadati</taxon>
        <taxon>Bacteroidota</taxon>
        <taxon>Cytophagia</taxon>
        <taxon>Cytophagales</taxon>
        <taxon>Cyclobacteriaceae</taxon>
        <taxon>Cyclobacterium</taxon>
    </lineage>
</organism>
<dbReference type="STRING" id="641524.ADICYQ_4591"/>
<dbReference type="Proteomes" id="UP000014974">
    <property type="component" value="Unassembled WGS sequence"/>
</dbReference>
<proteinExistence type="predicted"/>
<evidence type="ECO:0000313" key="2">
    <source>
        <dbReference type="Proteomes" id="UP000014974"/>
    </source>
</evidence>
<sequence>MSFNKIEDGNFQEIVLTGPAEQVFSGTISVNVPSDAV</sequence>
<evidence type="ECO:0000313" key="1">
    <source>
        <dbReference type="EMBL" id="EPR66457.1"/>
    </source>
</evidence>
<dbReference type="AlphaFoldDB" id="S7VA48"/>